<dbReference type="Proteomes" id="UP000256599">
    <property type="component" value="Unassembled WGS sequence"/>
</dbReference>
<proteinExistence type="predicted"/>
<protein>
    <submittedName>
        <fullName evidence="1">Uncharacterized protein</fullName>
    </submittedName>
</protein>
<accession>A0A3D8I5Q4</accession>
<sequence>MDKNIIKEQEYVRIDEEPKAPKTITYKGENGGEKYVRCDSFEDRINELKESIVSNLRKSSGVVSFNPVIQHKITNGNMITFIARDVEFDLSKAREEDFRDFIDMYFRPRFVRALSRNEGVSGMMKFNKMSNTSSGNEKYDIVADCALRTQPRNKISKTK</sequence>
<evidence type="ECO:0000313" key="1">
    <source>
        <dbReference type="EMBL" id="RDU59891.1"/>
    </source>
</evidence>
<evidence type="ECO:0000313" key="2">
    <source>
        <dbReference type="Proteomes" id="UP000256599"/>
    </source>
</evidence>
<organism evidence="1 2">
    <name type="scientific">Helicobacter marmotae</name>
    <dbReference type="NCBI Taxonomy" id="152490"/>
    <lineage>
        <taxon>Bacteria</taxon>
        <taxon>Pseudomonadati</taxon>
        <taxon>Campylobacterota</taxon>
        <taxon>Epsilonproteobacteria</taxon>
        <taxon>Campylobacterales</taxon>
        <taxon>Helicobacteraceae</taxon>
        <taxon>Helicobacter</taxon>
    </lineage>
</organism>
<reference evidence="1 2" key="1">
    <citation type="submission" date="2018-04" db="EMBL/GenBank/DDBJ databases">
        <title>Novel Campyloabacter and Helicobacter Species and Strains.</title>
        <authorList>
            <person name="Mannion A.J."/>
            <person name="Shen Z."/>
            <person name="Fox J.G."/>
        </authorList>
    </citation>
    <scope>NUCLEOTIDE SEQUENCE [LARGE SCALE GENOMIC DNA]</scope>
    <source>
        <strain evidence="1 2">MIT 98-6070</strain>
    </source>
</reference>
<comment type="caution">
    <text evidence="1">The sequence shown here is derived from an EMBL/GenBank/DDBJ whole genome shotgun (WGS) entry which is preliminary data.</text>
</comment>
<dbReference type="AlphaFoldDB" id="A0A3D8I5Q4"/>
<gene>
    <name evidence="1" type="ORF">CQA63_04735</name>
</gene>
<keyword evidence="2" id="KW-1185">Reference proteome</keyword>
<dbReference type="RefSeq" id="WP_104700241.1">
    <property type="nucleotide sequence ID" value="NZ_FZPP01000022.1"/>
</dbReference>
<dbReference type="EMBL" id="NXLR01000007">
    <property type="protein sequence ID" value="RDU59891.1"/>
    <property type="molecule type" value="Genomic_DNA"/>
</dbReference>
<name>A0A3D8I5Q4_9HELI</name>